<feature type="compositionally biased region" description="Low complexity" evidence="1">
    <location>
        <begin position="14"/>
        <end position="25"/>
    </location>
</feature>
<accession>A0AAD9DC19</accession>
<name>A0AAD9DC19_9STRA</name>
<evidence type="ECO:0000259" key="2">
    <source>
        <dbReference type="PROSITE" id="PS50982"/>
    </source>
</evidence>
<gene>
    <name evidence="3" type="ORF">QTG54_007574</name>
</gene>
<dbReference type="GO" id="GO:0003677">
    <property type="term" value="F:DNA binding"/>
    <property type="evidence" value="ECO:0007669"/>
    <property type="project" value="InterPro"/>
</dbReference>
<dbReference type="InterPro" id="IPR001739">
    <property type="entry name" value="Methyl_CpG_DNA-bd"/>
</dbReference>
<dbReference type="InterPro" id="IPR016177">
    <property type="entry name" value="DNA-bd_dom_sf"/>
</dbReference>
<reference evidence="3" key="1">
    <citation type="submission" date="2023-06" db="EMBL/GenBank/DDBJ databases">
        <title>Survivors Of The Sea: Transcriptome response of Skeletonema marinoi to long-term dormancy.</title>
        <authorList>
            <person name="Pinder M.I.M."/>
            <person name="Kourtchenko O."/>
            <person name="Robertson E.K."/>
            <person name="Larsson T."/>
            <person name="Maumus F."/>
            <person name="Osuna-Cruz C.M."/>
            <person name="Vancaester E."/>
            <person name="Stenow R."/>
            <person name="Vandepoele K."/>
            <person name="Ploug H."/>
            <person name="Bruchert V."/>
            <person name="Godhe A."/>
            <person name="Topel M."/>
        </authorList>
    </citation>
    <scope>NUCLEOTIDE SEQUENCE</scope>
    <source>
        <strain evidence="3">R05AC</strain>
    </source>
</reference>
<evidence type="ECO:0000313" key="4">
    <source>
        <dbReference type="Proteomes" id="UP001224775"/>
    </source>
</evidence>
<dbReference type="Proteomes" id="UP001224775">
    <property type="component" value="Unassembled WGS sequence"/>
</dbReference>
<dbReference type="AlphaFoldDB" id="A0AAD9DC19"/>
<feature type="domain" description="MBD" evidence="2">
    <location>
        <begin position="297"/>
        <end position="370"/>
    </location>
</feature>
<keyword evidence="4" id="KW-1185">Reference proteome</keyword>
<dbReference type="EMBL" id="JATAAI010000012">
    <property type="protein sequence ID" value="KAK1742001.1"/>
    <property type="molecule type" value="Genomic_DNA"/>
</dbReference>
<sequence>MNKDDDTIKGTGQAHSSSAVAAAASTNKPKSKRLCKEISCPKFKQGKCNGYCVACFQKFGETTCRDPHCINKNYKDGYCVSHLASVDDGDAIAAKPVSESATKKKKAVAAAKPAKPVKRKRDYRERYTFPATSTRKKLRIDANSKNPNQQTITKGDLLSLVDSVLKETRHAKSSDGEVHYLLDEIRDSMNKALESSLSHKVKKKSLKNDAPIEIQGISEEAFTAEEIALMPVVFAYHCDDAESEQNAKIATLDYEVEQSRLKRKAAAATDESNSSSGQVASKRKPASPAKSVNSIEDETERVPADDFPGGWKMQSVPRTKVAGKKPFDTYYYSPKLGLKFRSRPEVKRFIALLDICDDDEEKAFAIFKGR</sequence>
<feature type="region of interest" description="Disordered" evidence="1">
    <location>
        <begin position="1"/>
        <end position="32"/>
    </location>
</feature>
<dbReference type="SUPFAM" id="SSF54171">
    <property type="entry name" value="DNA-binding domain"/>
    <property type="match status" value="1"/>
</dbReference>
<evidence type="ECO:0000313" key="3">
    <source>
        <dbReference type="EMBL" id="KAK1742001.1"/>
    </source>
</evidence>
<protein>
    <recommendedName>
        <fullName evidence="2">MBD domain-containing protein</fullName>
    </recommendedName>
</protein>
<comment type="caution">
    <text evidence="3">The sequence shown here is derived from an EMBL/GenBank/DDBJ whole genome shotgun (WGS) entry which is preliminary data.</text>
</comment>
<feature type="region of interest" description="Disordered" evidence="1">
    <location>
        <begin position="265"/>
        <end position="310"/>
    </location>
</feature>
<dbReference type="Pfam" id="PF01429">
    <property type="entry name" value="MBD"/>
    <property type="match status" value="1"/>
</dbReference>
<dbReference type="Gene3D" id="3.30.890.10">
    <property type="entry name" value="Methyl-cpg-binding Protein 2, Chain A"/>
    <property type="match status" value="1"/>
</dbReference>
<dbReference type="PROSITE" id="PS50982">
    <property type="entry name" value="MBD"/>
    <property type="match status" value="1"/>
</dbReference>
<organism evidence="3 4">
    <name type="scientific">Skeletonema marinoi</name>
    <dbReference type="NCBI Taxonomy" id="267567"/>
    <lineage>
        <taxon>Eukaryota</taxon>
        <taxon>Sar</taxon>
        <taxon>Stramenopiles</taxon>
        <taxon>Ochrophyta</taxon>
        <taxon>Bacillariophyta</taxon>
        <taxon>Coscinodiscophyceae</taxon>
        <taxon>Thalassiosirophycidae</taxon>
        <taxon>Thalassiosirales</taxon>
        <taxon>Skeletonemataceae</taxon>
        <taxon>Skeletonema</taxon>
        <taxon>Skeletonema marinoi-dohrnii complex</taxon>
    </lineage>
</organism>
<evidence type="ECO:0000256" key="1">
    <source>
        <dbReference type="SAM" id="MobiDB-lite"/>
    </source>
</evidence>
<proteinExistence type="predicted"/>
<feature type="compositionally biased region" description="Polar residues" evidence="1">
    <location>
        <begin position="270"/>
        <end position="279"/>
    </location>
</feature>